<accession>A0A2P2N064</accession>
<sequence length="22" mass="2719">MISNNYYIKLSKEAYLLLFYTM</sequence>
<name>A0A2P2N064_RHIMU</name>
<dbReference type="AlphaFoldDB" id="A0A2P2N064"/>
<organism evidence="1">
    <name type="scientific">Rhizophora mucronata</name>
    <name type="common">Asiatic mangrove</name>
    <dbReference type="NCBI Taxonomy" id="61149"/>
    <lineage>
        <taxon>Eukaryota</taxon>
        <taxon>Viridiplantae</taxon>
        <taxon>Streptophyta</taxon>
        <taxon>Embryophyta</taxon>
        <taxon>Tracheophyta</taxon>
        <taxon>Spermatophyta</taxon>
        <taxon>Magnoliopsida</taxon>
        <taxon>eudicotyledons</taxon>
        <taxon>Gunneridae</taxon>
        <taxon>Pentapetalae</taxon>
        <taxon>rosids</taxon>
        <taxon>fabids</taxon>
        <taxon>Malpighiales</taxon>
        <taxon>Rhizophoraceae</taxon>
        <taxon>Rhizophora</taxon>
    </lineage>
</organism>
<evidence type="ECO:0000313" key="1">
    <source>
        <dbReference type="EMBL" id="MBX35834.1"/>
    </source>
</evidence>
<reference evidence="1" key="1">
    <citation type="submission" date="2018-02" db="EMBL/GenBank/DDBJ databases">
        <title>Rhizophora mucronata_Transcriptome.</title>
        <authorList>
            <person name="Meera S.P."/>
            <person name="Sreeshan A."/>
            <person name="Augustine A."/>
        </authorList>
    </citation>
    <scope>NUCLEOTIDE SEQUENCE</scope>
    <source>
        <tissue evidence="1">Leaf</tissue>
    </source>
</reference>
<protein>
    <submittedName>
        <fullName evidence="1">Uncharacterized protein</fullName>
    </submittedName>
</protein>
<proteinExistence type="predicted"/>
<dbReference type="EMBL" id="GGEC01055350">
    <property type="protein sequence ID" value="MBX35834.1"/>
    <property type="molecule type" value="Transcribed_RNA"/>
</dbReference>